<keyword evidence="3" id="KW-0614">Plasmid</keyword>
<keyword evidence="1" id="KW-0175">Coiled coil</keyword>
<protein>
    <submittedName>
        <fullName evidence="3">Uncharacterized protein</fullName>
    </submittedName>
</protein>
<organism evidence="3 4">
    <name type="scientific">Mammaliicoccus sciuri</name>
    <name type="common">Staphylococcus sciuri</name>
    <dbReference type="NCBI Taxonomy" id="1296"/>
    <lineage>
        <taxon>Bacteria</taxon>
        <taxon>Bacillati</taxon>
        <taxon>Bacillota</taxon>
        <taxon>Bacilli</taxon>
        <taxon>Bacillales</taxon>
        <taxon>Staphylococcaceae</taxon>
        <taxon>Mammaliicoccus</taxon>
    </lineage>
</organism>
<evidence type="ECO:0000313" key="3">
    <source>
        <dbReference type="EMBL" id="ASE35688.1"/>
    </source>
</evidence>
<feature type="coiled-coil region" evidence="1">
    <location>
        <begin position="458"/>
        <end position="541"/>
    </location>
</feature>
<evidence type="ECO:0000313" key="4">
    <source>
        <dbReference type="Proteomes" id="UP000197058"/>
    </source>
</evidence>
<keyword evidence="2" id="KW-0812">Transmembrane</keyword>
<keyword evidence="2" id="KW-0472">Membrane</keyword>
<proteinExistence type="predicted"/>
<feature type="transmembrane region" description="Helical" evidence="2">
    <location>
        <begin position="558"/>
        <end position="580"/>
    </location>
</feature>
<evidence type="ECO:0000256" key="2">
    <source>
        <dbReference type="SAM" id="Phobius"/>
    </source>
</evidence>
<dbReference type="AlphaFoldDB" id="A0AAI8DJM4"/>
<keyword evidence="2" id="KW-1133">Transmembrane helix</keyword>
<dbReference type="KEGG" id="sscu:CEP64_13795"/>
<dbReference type="Proteomes" id="UP000197058">
    <property type="component" value="Plasmid unnamed1"/>
</dbReference>
<dbReference type="EMBL" id="CP022047">
    <property type="protein sequence ID" value="ASE35688.1"/>
    <property type="molecule type" value="Genomic_DNA"/>
</dbReference>
<gene>
    <name evidence="3" type="ORF">CEP64_13795</name>
</gene>
<reference evidence="4" key="1">
    <citation type="submission" date="2017-06" db="EMBL/GenBank/DDBJ databases">
        <title>FDA dAtabase for Regulatory Grade micrObial Sequences (FDA-ARGOS): Supporting development and validation of Infectious Disease Dx tests.</title>
        <authorList>
            <person name="Goldberg B."/>
            <person name="Campos J."/>
            <person name="Tallon L."/>
            <person name="Sadzewicz L."/>
            <person name="Sengamalay N."/>
            <person name="Ott S."/>
            <person name="Godinez A."/>
            <person name="Nagaraj S."/>
            <person name="Vavikolanu K."/>
            <person name="Nadendla S."/>
            <person name="George J."/>
            <person name="Geyer C."/>
            <person name="Sichtig H."/>
        </authorList>
    </citation>
    <scope>NUCLEOTIDE SEQUENCE [LARGE SCALE GENOMIC DNA]</scope>
    <source>
        <strain evidence="4">FDAARGOS_285</strain>
        <plasmid evidence="4">unnamed1</plasmid>
    </source>
</reference>
<evidence type="ECO:0000256" key="1">
    <source>
        <dbReference type="SAM" id="Coils"/>
    </source>
</evidence>
<accession>A0AAI8DJM4</accession>
<geneLocation type="plasmid" evidence="3 4">
    <name>unnamed1</name>
</geneLocation>
<dbReference type="RefSeq" id="WP_088592780.1">
    <property type="nucleotide sequence ID" value="NZ_CP022047.2"/>
</dbReference>
<name>A0AAI8DJM4_MAMSC</name>
<sequence length="737" mass="87396">MLKGQIKKSNDPKLVKKLGYKLRKAYPLKEIDRLLNMLVEESRDYYDKKQETIDFILEMSILDDETFVSRWESDDVKLNHQESKHVQTDEFDELAKVENSLLFAIVTRDISQDPDVTKDNIEDFKQDYEEAYQYEPEVKSKKHLLKKKEEVLNKTLEEPKEELTEEPKAIESQSFEINQEGQEKLNRIVEILENTKPLEESSESNVSNSKELDISKRHVKDIIPVLIPKYTHHEVKKRHSKDPILQKKYDFIHDRQLEKEQLKETYYFDLEQQLMLKYLELKEDSELKLSQFQSSLMMSDEALNESEEEKRVEIEERRQAFIENEEAKNLEILRRYKEELDLKYQEKVSMLNQELEHKLKDLDQAYEQEVSDHLSNMIDNHELIISDDITNEQKRLDSEIKTNLQNLIRTQEEHLKTKMYDYDKETFQLLKAKIEGFKQEVLREEQAYRDKLHAEAEKLKYEQQLKQEQHHIEETRRQEAKAKEKADQLEIEKEKKSQLELETKKKAQEIELQKLEEKKKLNSLKEEEISVQKELMKTEQLLQSPQYINTKPTSSKSIWTSLILGGLLLSIMVAIIIFTVNMTGKMVAEEEPEKPTFNELLKNRQYQTAMNEYPNKYKSISDTAYKNQDSDGLDVVIETFDDPKTYMYQALLTHDADNIIKTYEKYKGQLNLKNRDLATIGEYMIDENKVKEAKQLNIDLESESLDNKIKEREAFNTYQKAQKEAEAQKEIINGAQK</sequence>
<feature type="coiled-coil region" evidence="1">
    <location>
        <begin position="304"/>
        <end position="372"/>
    </location>
</feature>